<accession>A0ABS0CMY4</accession>
<keyword evidence="2" id="KW-1185">Reference proteome</keyword>
<name>A0ABS0CMY4_9NOCA</name>
<organism evidence="1 2">
    <name type="scientific">Nocardia amamiensis</name>
    <dbReference type="NCBI Taxonomy" id="404578"/>
    <lineage>
        <taxon>Bacteria</taxon>
        <taxon>Bacillati</taxon>
        <taxon>Actinomycetota</taxon>
        <taxon>Actinomycetes</taxon>
        <taxon>Mycobacteriales</taxon>
        <taxon>Nocardiaceae</taxon>
        <taxon>Nocardia</taxon>
    </lineage>
</organism>
<sequence>MAIRRAEVVAKVERRALMRGRKERASRLVVRMSGTSLQAGGREGLEESSI</sequence>
<gene>
    <name evidence="1" type="ORF">IU459_10265</name>
</gene>
<comment type="caution">
    <text evidence="1">The sequence shown here is derived from an EMBL/GenBank/DDBJ whole genome shotgun (WGS) entry which is preliminary data.</text>
</comment>
<reference evidence="1 2" key="1">
    <citation type="submission" date="2020-10" db="EMBL/GenBank/DDBJ databases">
        <title>Identification of Nocardia species via Next-generation sequencing and recognition of intraspecies genetic diversity.</title>
        <authorList>
            <person name="Li P."/>
            <person name="Li P."/>
            <person name="Lu B."/>
        </authorList>
    </citation>
    <scope>NUCLEOTIDE SEQUENCE [LARGE SCALE GENOMIC DNA]</scope>
    <source>
        <strain evidence="1 2">BJ06-0157</strain>
    </source>
</reference>
<protein>
    <submittedName>
        <fullName evidence="1">Uncharacterized protein</fullName>
    </submittedName>
</protein>
<dbReference type="RefSeq" id="WP_195129248.1">
    <property type="nucleotide sequence ID" value="NZ_JADLQX010000006.1"/>
</dbReference>
<evidence type="ECO:0000313" key="2">
    <source>
        <dbReference type="Proteomes" id="UP000702209"/>
    </source>
</evidence>
<dbReference type="Proteomes" id="UP000702209">
    <property type="component" value="Unassembled WGS sequence"/>
</dbReference>
<dbReference type="EMBL" id="JADLQX010000006">
    <property type="protein sequence ID" value="MBF6297930.1"/>
    <property type="molecule type" value="Genomic_DNA"/>
</dbReference>
<evidence type="ECO:0000313" key="1">
    <source>
        <dbReference type="EMBL" id="MBF6297930.1"/>
    </source>
</evidence>
<proteinExistence type="predicted"/>